<gene>
    <name evidence="4" type="ORF">JK634_06795</name>
</gene>
<dbReference type="GO" id="GO:0030246">
    <property type="term" value="F:carbohydrate binding"/>
    <property type="evidence" value="ECO:0007669"/>
    <property type="project" value="TreeGrafter"/>
</dbReference>
<dbReference type="PANTHER" id="PTHR30036">
    <property type="entry name" value="D-XYLOSE-BINDING PERIPLASMIC PROTEIN"/>
    <property type="match status" value="1"/>
</dbReference>
<feature type="domain" description="Periplasmic binding protein" evidence="3">
    <location>
        <begin position="54"/>
        <end position="306"/>
    </location>
</feature>
<evidence type="ECO:0000256" key="2">
    <source>
        <dbReference type="ARBA" id="ARBA00007639"/>
    </source>
</evidence>
<dbReference type="Gene3D" id="3.40.50.2300">
    <property type="match status" value="2"/>
</dbReference>
<keyword evidence="5" id="KW-1185">Reference proteome</keyword>
<dbReference type="PANTHER" id="PTHR30036:SF7">
    <property type="entry name" value="ABC TRANSPORTER PERIPLASMIC-BINDING PROTEIN YPHF"/>
    <property type="match status" value="1"/>
</dbReference>
<dbReference type="Proteomes" id="UP000623681">
    <property type="component" value="Unassembled WGS sequence"/>
</dbReference>
<proteinExistence type="inferred from homology"/>
<dbReference type="InterPro" id="IPR050555">
    <property type="entry name" value="Bact_Solute-Bind_Prot2"/>
</dbReference>
<evidence type="ECO:0000259" key="3">
    <source>
        <dbReference type="Pfam" id="PF13407"/>
    </source>
</evidence>
<name>A0A937FHG9_9CLOT</name>
<protein>
    <submittedName>
        <fullName evidence="4">Substrate-binding domain-containing protein</fullName>
    </submittedName>
</protein>
<dbReference type="RefSeq" id="WP_202766891.1">
    <property type="nucleotide sequence ID" value="NZ_JAESWA010000020.1"/>
</dbReference>
<comment type="caution">
    <text evidence="4">The sequence shown here is derived from an EMBL/GenBank/DDBJ whole genome shotgun (WGS) entry which is preliminary data.</text>
</comment>
<dbReference type="GO" id="GO:0030288">
    <property type="term" value="C:outer membrane-bounded periplasmic space"/>
    <property type="evidence" value="ECO:0007669"/>
    <property type="project" value="TreeGrafter"/>
</dbReference>
<dbReference type="SUPFAM" id="SSF53822">
    <property type="entry name" value="Periplasmic binding protein-like I"/>
    <property type="match status" value="1"/>
</dbReference>
<accession>A0A937FHG9</accession>
<organism evidence="4 5">
    <name type="scientific">Clostridium paridis</name>
    <dbReference type="NCBI Taxonomy" id="2803863"/>
    <lineage>
        <taxon>Bacteria</taxon>
        <taxon>Bacillati</taxon>
        <taxon>Bacillota</taxon>
        <taxon>Clostridia</taxon>
        <taxon>Eubacteriales</taxon>
        <taxon>Clostridiaceae</taxon>
        <taxon>Clostridium</taxon>
    </lineage>
</organism>
<reference evidence="4" key="1">
    <citation type="submission" date="2021-01" db="EMBL/GenBank/DDBJ databases">
        <title>Genome public.</title>
        <authorList>
            <person name="Liu C."/>
            <person name="Sun Q."/>
        </authorList>
    </citation>
    <scope>NUCLEOTIDE SEQUENCE</scope>
    <source>
        <strain evidence="4">YIM B02565</strain>
    </source>
</reference>
<evidence type="ECO:0000256" key="1">
    <source>
        <dbReference type="ARBA" id="ARBA00004196"/>
    </source>
</evidence>
<sequence>MKRIYYILLIFLSIILVFSLGLSIYTSSSLNKLVSENSSIFSNKETPVYHFVSIIHKTDESYWQDIENGIMKASKESKIAMEVIYTGADDEYTETLNDLEMAIASNVEGIIVRGYDTSDFSALINKAFSKGIPVITIDSDCSNSKRVSFVGTSDFDLGSQAGTEVVKTSNDKINVAIILDNDRSKRNDNGSTYISGFKNAIKDNANINLVAIKNSELGILGAKNALSDIMTSNINANTIVCTSSNDTIGVAQQLVEYNKVGNFSVIGYDNSPEILKYIQKGVIFSTLIPDPLEIGKSSVENLKKVKQMGGTSTSTLTHINIVNSDNVNAYIKNIRDGSSDSK</sequence>
<evidence type="ECO:0000313" key="4">
    <source>
        <dbReference type="EMBL" id="MBL4931506.1"/>
    </source>
</evidence>
<dbReference type="AlphaFoldDB" id="A0A937FHG9"/>
<evidence type="ECO:0000313" key="5">
    <source>
        <dbReference type="Proteomes" id="UP000623681"/>
    </source>
</evidence>
<dbReference type="InterPro" id="IPR025997">
    <property type="entry name" value="SBP_2_dom"/>
</dbReference>
<dbReference type="EMBL" id="JAESWA010000020">
    <property type="protein sequence ID" value="MBL4931506.1"/>
    <property type="molecule type" value="Genomic_DNA"/>
</dbReference>
<comment type="subcellular location">
    <subcellularLocation>
        <location evidence="1">Cell envelope</location>
    </subcellularLocation>
</comment>
<dbReference type="Pfam" id="PF13407">
    <property type="entry name" value="Peripla_BP_4"/>
    <property type="match status" value="1"/>
</dbReference>
<dbReference type="InterPro" id="IPR028082">
    <property type="entry name" value="Peripla_BP_I"/>
</dbReference>
<comment type="similarity">
    <text evidence="2">Belongs to the bacterial solute-binding protein 2 family.</text>
</comment>